<feature type="region of interest" description="Disordered" evidence="1">
    <location>
        <begin position="920"/>
        <end position="944"/>
    </location>
</feature>
<dbReference type="Gene3D" id="2.70.98.70">
    <property type="match status" value="1"/>
</dbReference>
<dbReference type="Gene3D" id="1.50.10.100">
    <property type="entry name" value="Chondroitin AC/alginate lyase"/>
    <property type="match status" value="1"/>
</dbReference>
<proteinExistence type="predicted"/>
<dbReference type="AlphaFoldDB" id="A0A7X1B2H3"/>
<reference evidence="3 4" key="1">
    <citation type="submission" date="2020-07" db="EMBL/GenBank/DDBJ databases">
        <authorList>
            <person name="Feng X."/>
        </authorList>
    </citation>
    <scope>NUCLEOTIDE SEQUENCE [LARGE SCALE GENOMIC DNA]</scope>
    <source>
        <strain evidence="3 4">JCM14086</strain>
    </source>
</reference>
<organism evidence="3 4">
    <name type="scientific">Puniceicoccus vermicola</name>
    <dbReference type="NCBI Taxonomy" id="388746"/>
    <lineage>
        <taxon>Bacteria</taxon>
        <taxon>Pseudomonadati</taxon>
        <taxon>Verrucomicrobiota</taxon>
        <taxon>Opitutia</taxon>
        <taxon>Puniceicoccales</taxon>
        <taxon>Puniceicoccaceae</taxon>
        <taxon>Puniceicoccus</taxon>
    </lineage>
</organism>
<protein>
    <recommendedName>
        <fullName evidence="5">DUF4962 domain-containing protein</fullName>
    </recommendedName>
</protein>
<dbReference type="SUPFAM" id="SSF48230">
    <property type="entry name" value="Chondroitin AC/alginate lyase"/>
    <property type="match status" value="1"/>
</dbReference>
<comment type="caution">
    <text evidence="3">The sequence shown here is derived from an EMBL/GenBank/DDBJ whole genome shotgun (WGS) entry which is preliminary data.</text>
</comment>
<dbReference type="PROSITE" id="PS51257">
    <property type="entry name" value="PROKAR_LIPOPROTEIN"/>
    <property type="match status" value="1"/>
</dbReference>
<sequence length="1060" mass="117235">MKLRNLPNCRLQSVFSLCALGALISFASCSKQMASGEKAMSPASEKKEAAPAPSVQKEPAEVFVLEDLLNRSWTNELVTFPVSEEQIAALQSGKALIGPDGKSHPYQIDGDSLAFAVNLSPYERKEFRIADGAKAAETDLKVTETDAVIELNNGRTGVRINKRLEEAMGPIAGIMLSDGTWTSGSRLNLTPAEYRYEISVAASGPVFSEVEVRLTRGEGDEETWSLTFRLQAGEPVVLVDEVTTLGEGENWEVELAGEGFAPNHILHRAGWMAKAPFSRGFVYATEIEPNQNNVFYQIQPWVQWWRNFNAKWVGLYDDQDSALLFLAARDAEVWAEVREGSTNRLILGSGAKPFTLFEVGDRPFVKLPLVACRRNWLIGSVDKQESLAQIEPKSEGGGQDPFLIPVPQQYVIKYEFPLDEVKDLVLEWEETEDHPRLLLTKKQLTELQENPPSDNLQGAPAALIYEDEAAQRELVDQVVESSNGLLGVYLEQNRATNTTSFGMAPHHHYGRLASTLIGVDSALSVNALTEEERRRLRAQAAFVGYTVTRDDFWSPERGYANHLNMSSFVAGMQVSAGSLLASHPMGEAWANKGLGTLISQLENSSGLDGGWQETPHYAMAAFDTLLAAFTMAQNSGYADMLDDPRLKNIAEWFAKVSTPPDSRFHGRRHWPHIGHTYLYETSGGYGVFAALWQEKDPEFAGNMRWMWDQHGNPSKAGIGGRFPMFGPYRGLLLGVAETVEPVAPAYGSDWFRDTGVIFRSGFPSDRETMMTVIAGKNHDHYDRDSGSFTLWGKGRIVSDDFGYSSMGPATEHNMVTSQFSRASNLFHVSDFYAGEWMDYMKGTANEWTRQIVFIKDEDPLRPNYFVIRDSFPKPGSATSRTFFVAESVELTERGASVIGKEDVDTDVFYAYPPGLELATEEKTTSGHGAAAPNPSPSNPNRVKEGKMDYTQIGLLATVKSEPGFMAVIYPRLKNEAAPTFTSFAEGRGVKVESEVGTDYVFLSEDPFTFEEGGITFEGTVGTAQLREEGIRLSLGAGGRISFGDFELVSEEAREDYSNRN</sequence>
<keyword evidence="2" id="KW-0732">Signal</keyword>
<dbReference type="Proteomes" id="UP000525652">
    <property type="component" value="Unassembled WGS sequence"/>
</dbReference>
<dbReference type="InterPro" id="IPR008929">
    <property type="entry name" value="Chondroitin_lyas"/>
</dbReference>
<evidence type="ECO:0000313" key="4">
    <source>
        <dbReference type="Proteomes" id="UP000525652"/>
    </source>
</evidence>
<dbReference type="EMBL" id="JACHVA010000124">
    <property type="protein sequence ID" value="MBC2603225.1"/>
    <property type="molecule type" value="Genomic_DNA"/>
</dbReference>
<accession>A0A7X1B2H3</accession>
<evidence type="ECO:0000313" key="3">
    <source>
        <dbReference type="EMBL" id="MBC2603225.1"/>
    </source>
</evidence>
<evidence type="ECO:0000256" key="2">
    <source>
        <dbReference type="SAM" id="SignalP"/>
    </source>
</evidence>
<dbReference type="RefSeq" id="WP_185693857.1">
    <property type="nucleotide sequence ID" value="NZ_JACHVA010000124.1"/>
</dbReference>
<name>A0A7X1B2H3_9BACT</name>
<feature type="signal peptide" evidence="2">
    <location>
        <begin position="1"/>
        <end position="27"/>
    </location>
</feature>
<evidence type="ECO:0008006" key="5">
    <source>
        <dbReference type="Google" id="ProtNLM"/>
    </source>
</evidence>
<feature type="chain" id="PRO_5031248871" description="DUF4962 domain-containing protein" evidence="2">
    <location>
        <begin position="28"/>
        <end position="1060"/>
    </location>
</feature>
<gene>
    <name evidence="3" type="ORF">H5P30_15695</name>
</gene>
<keyword evidence="4" id="KW-1185">Reference proteome</keyword>
<evidence type="ECO:0000256" key="1">
    <source>
        <dbReference type="SAM" id="MobiDB-lite"/>
    </source>
</evidence>